<dbReference type="GO" id="GO:0005975">
    <property type="term" value="P:carbohydrate metabolic process"/>
    <property type="evidence" value="ECO:0007669"/>
    <property type="project" value="InterPro"/>
</dbReference>
<keyword evidence="3 4" id="KW-0413">Isomerase</keyword>
<dbReference type="InterPro" id="IPR008183">
    <property type="entry name" value="Aldose_1/G6P_1-epimerase"/>
</dbReference>
<dbReference type="EMBL" id="UGYO01000002">
    <property type="protein sequence ID" value="SUJ10295.1"/>
    <property type="molecule type" value="Genomic_DNA"/>
</dbReference>
<feature type="binding site" evidence="6">
    <location>
        <position position="86"/>
    </location>
    <ligand>
        <name>substrate</name>
    </ligand>
</feature>
<evidence type="ECO:0000256" key="3">
    <source>
        <dbReference type="ARBA" id="ARBA00023235"/>
    </source>
</evidence>
<dbReference type="EC" id="5.1.3.15" evidence="4"/>
<dbReference type="GO" id="GO:0047938">
    <property type="term" value="F:glucose-6-phosphate 1-epimerase activity"/>
    <property type="evidence" value="ECO:0007669"/>
    <property type="project" value="UniProtKB-UniRule"/>
</dbReference>
<accession>A0A380C271</accession>
<protein>
    <recommendedName>
        <fullName evidence="4">Putative glucose-6-phosphate 1-epimerase</fullName>
        <ecNumber evidence="4">5.1.3.15</ecNumber>
    </recommendedName>
</protein>
<dbReference type="SUPFAM" id="SSF74650">
    <property type="entry name" value="Galactose mutarotase-like"/>
    <property type="match status" value="1"/>
</dbReference>
<reference evidence="7 8" key="1">
    <citation type="submission" date="2018-06" db="EMBL/GenBank/DDBJ databases">
        <authorList>
            <consortium name="Pathogen Informatics"/>
            <person name="Doyle S."/>
        </authorList>
    </citation>
    <scope>NUCLEOTIDE SEQUENCE [LARGE SCALE GENOMIC DNA]</scope>
    <source>
        <strain evidence="7 8">NCTC10738</strain>
    </source>
</reference>
<sequence length="282" mass="32350">MASVNTRKHPNGLDYIEIDTPLCYGRIFLQGAQIDSFVPKGKAPLLWVSPADDYLPGSGIRGGIPVCWPWFGMHANESWPQHGFARTRLWQLERTHISNERVELSFTLKLSDEDKGYWPHDTEVRLDFVLSDSLRVSLINRNLGEQSVTLTQALHTYFPIGDIHQLRATGFAGSQYIEFGEGPYAQVEDEVRFERETDRVYTGLSELQKLHTPNGTILVRREQSHSAVLWNPWIDKSKRLARFQEQDYLSMVCLEAANVLEDKLVLGPKQSHTLTTEIRWQE</sequence>
<feature type="active site" evidence="5">
    <location>
        <position position="155"/>
    </location>
</feature>
<gene>
    <name evidence="7" type="primary">yeaD</name>
    <name evidence="7" type="ORF">NCTC10738_04271</name>
</gene>
<evidence type="ECO:0000256" key="5">
    <source>
        <dbReference type="PIRSR" id="PIRSR016020-1"/>
    </source>
</evidence>
<comment type="similarity">
    <text evidence="2 4">Belongs to the glucose-6-phosphate 1-epimerase family.</text>
</comment>
<dbReference type="Proteomes" id="UP000254069">
    <property type="component" value="Unassembled WGS sequence"/>
</dbReference>
<feature type="binding site" evidence="6">
    <location>
        <position position="81"/>
    </location>
    <ligand>
        <name>substrate</name>
    </ligand>
</feature>
<dbReference type="InterPro" id="IPR011013">
    <property type="entry name" value="Gal_mutarotase_sf_dom"/>
</dbReference>
<organism evidence="7 8">
    <name type="scientific">Shewanella algae</name>
    <dbReference type="NCBI Taxonomy" id="38313"/>
    <lineage>
        <taxon>Bacteria</taxon>
        <taxon>Pseudomonadati</taxon>
        <taxon>Pseudomonadota</taxon>
        <taxon>Gammaproteobacteria</taxon>
        <taxon>Alteromonadales</taxon>
        <taxon>Shewanellaceae</taxon>
        <taxon>Shewanella</taxon>
    </lineage>
</organism>
<evidence type="ECO:0000313" key="8">
    <source>
        <dbReference type="Proteomes" id="UP000254069"/>
    </source>
</evidence>
<evidence type="ECO:0000256" key="2">
    <source>
        <dbReference type="ARBA" id="ARBA00005866"/>
    </source>
</evidence>
<keyword evidence="8" id="KW-1185">Reference proteome</keyword>
<dbReference type="RefSeq" id="WP_044734312.1">
    <property type="nucleotide sequence ID" value="NZ_CP110338.1"/>
</dbReference>
<comment type="catalytic activity">
    <reaction evidence="1">
        <text>alpha-D-glucose 6-phosphate = beta-D-glucose 6-phosphate</text>
        <dbReference type="Rhea" id="RHEA:16249"/>
        <dbReference type="ChEBI" id="CHEBI:58225"/>
        <dbReference type="ChEBI" id="CHEBI:58247"/>
        <dbReference type="EC" id="5.1.3.15"/>
    </reaction>
</comment>
<dbReference type="PANTHER" id="PTHR11122:SF13">
    <property type="entry name" value="GLUCOSE-6-PHOSPHATE 1-EPIMERASE"/>
    <property type="match status" value="1"/>
</dbReference>
<evidence type="ECO:0000256" key="6">
    <source>
        <dbReference type="PIRSR" id="PIRSR016020-2"/>
    </source>
</evidence>
<dbReference type="Gene3D" id="2.70.98.10">
    <property type="match status" value="1"/>
</dbReference>
<proteinExistence type="inferred from homology"/>
<evidence type="ECO:0000256" key="4">
    <source>
        <dbReference type="PIRNR" id="PIRNR016020"/>
    </source>
</evidence>
<dbReference type="GO" id="GO:0030246">
    <property type="term" value="F:carbohydrate binding"/>
    <property type="evidence" value="ECO:0007669"/>
    <property type="project" value="UniProtKB-UniRule"/>
</dbReference>
<dbReference type="PANTHER" id="PTHR11122">
    <property type="entry name" value="APOSPORY-ASSOCIATED PROTEIN C-RELATED"/>
    <property type="match status" value="1"/>
</dbReference>
<dbReference type="Pfam" id="PF01263">
    <property type="entry name" value="Aldose_epim"/>
    <property type="match status" value="1"/>
</dbReference>
<dbReference type="PIRSF" id="PIRSF016020">
    <property type="entry name" value="PHexose_mutarotase"/>
    <property type="match status" value="1"/>
</dbReference>
<dbReference type="AlphaFoldDB" id="A0A380C271"/>
<feature type="binding site" evidence="6">
    <location>
        <position position="61"/>
    </location>
    <ligand>
        <name>substrate</name>
    </ligand>
</feature>
<evidence type="ECO:0000313" key="7">
    <source>
        <dbReference type="EMBL" id="SUJ10295.1"/>
    </source>
</evidence>
<feature type="active site" evidence="5">
    <location>
        <position position="255"/>
    </location>
</feature>
<dbReference type="InterPro" id="IPR025532">
    <property type="entry name" value="G6P_1-epimerase"/>
</dbReference>
<dbReference type="CDD" id="cd09020">
    <property type="entry name" value="D-hex-6-P-epi_like"/>
    <property type="match status" value="1"/>
</dbReference>
<dbReference type="InterPro" id="IPR014718">
    <property type="entry name" value="GH-type_carb-bd"/>
</dbReference>
<name>A0A380C271_9GAMM</name>
<evidence type="ECO:0000256" key="1">
    <source>
        <dbReference type="ARBA" id="ARBA00001096"/>
    </source>
</evidence>